<dbReference type="RefSeq" id="WP_117722455.1">
    <property type="nucleotide sequence ID" value="NZ_JALFNE010000190.1"/>
</dbReference>
<sequence>MGNVKVMKKSTSQGILGFTIALSVAWIFITLYFDGVFGEIPVNTQQTIKPGLYRAEMIRMANVKDSILQWYLPLQIEKVTMSVNTERVVSIRYYGDGGLETAAGQIRLGYFHFTRDEPVWGTIVRDSVSISIIDNTVVIKDKNNKLFEGISSLIRNSRSEHPEIHYPVYTLKRMGK</sequence>
<reference evidence="2 3" key="1">
    <citation type="submission" date="2018-08" db="EMBL/GenBank/DDBJ databases">
        <title>A genome reference for cultivated species of the human gut microbiota.</title>
        <authorList>
            <person name="Zou Y."/>
            <person name="Xue W."/>
            <person name="Luo G."/>
        </authorList>
    </citation>
    <scope>NUCLEOTIDE SEQUENCE [LARGE SCALE GENOMIC DNA]</scope>
    <source>
        <strain evidence="2 3">OF02-7</strain>
    </source>
</reference>
<evidence type="ECO:0000256" key="1">
    <source>
        <dbReference type="SAM" id="Phobius"/>
    </source>
</evidence>
<protein>
    <submittedName>
        <fullName evidence="2">Uncharacterized protein</fullName>
    </submittedName>
</protein>
<feature type="transmembrane region" description="Helical" evidence="1">
    <location>
        <begin position="12"/>
        <end position="33"/>
    </location>
</feature>
<gene>
    <name evidence="2" type="ORF">DXA50_10395</name>
</gene>
<keyword evidence="1" id="KW-0472">Membrane</keyword>
<dbReference type="AlphaFoldDB" id="A0A413IMZ7"/>
<accession>A0A413IMZ7</accession>
<evidence type="ECO:0000313" key="2">
    <source>
        <dbReference type="EMBL" id="RGY17298.1"/>
    </source>
</evidence>
<proteinExistence type="predicted"/>
<organism evidence="2 3">
    <name type="scientific">Butyricimonas virosa</name>
    <dbReference type="NCBI Taxonomy" id="544645"/>
    <lineage>
        <taxon>Bacteria</taxon>
        <taxon>Pseudomonadati</taxon>
        <taxon>Bacteroidota</taxon>
        <taxon>Bacteroidia</taxon>
        <taxon>Bacteroidales</taxon>
        <taxon>Odoribacteraceae</taxon>
        <taxon>Butyricimonas</taxon>
    </lineage>
</organism>
<keyword evidence="1" id="KW-1133">Transmembrane helix</keyword>
<dbReference type="EMBL" id="QSCR01000016">
    <property type="protein sequence ID" value="RGY17298.1"/>
    <property type="molecule type" value="Genomic_DNA"/>
</dbReference>
<name>A0A413IMZ7_9BACT</name>
<dbReference type="Proteomes" id="UP000286063">
    <property type="component" value="Unassembled WGS sequence"/>
</dbReference>
<keyword evidence="1" id="KW-0812">Transmembrane</keyword>
<comment type="caution">
    <text evidence="2">The sequence shown here is derived from an EMBL/GenBank/DDBJ whole genome shotgun (WGS) entry which is preliminary data.</text>
</comment>
<evidence type="ECO:0000313" key="3">
    <source>
        <dbReference type="Proteomes" id="UP000286063"/>
    </source>
</evidence>